<sequence>MALSRGANGFRGRVGGVDEPARSTDVFYGLELERATKCPPRSHSVSEPPPQAPEPSLRISLDAAEHQAAPHCVPTNSTLNETLFGISYRVLSLFENN</sequence>
<keyword evidence="3" id="KW-1185">Reference proteome</keyword>
<protein>
    <submittedName>
        <fullName evidence="2">Uncharacterized protein</fullName>
    </submittedName>
</protein>
<evidence type="ECO:0000313" key="2">
    <source>
        <dbReference type="EMBL" id="KAF7385016.1"/>
    </source>
</evidence>
<accession>A0A834JCB4</accession>
<dbReference type="AlphaFoldDB" id="A0A834JCB4"/>
<evidence type="ECO:0000256" key="1">
    <source>
        <dbReference type="SAM" id="MobiDB-lite"/>
    </source>
</evidence>
<comment type="caution">
    <text evidence="2">The sequence shown here is derived from an EMBL/GenBank/DDBJ whole genome shotgun (WGS) entry which is preliminary data.</text>
</comment>
<reference evidence="2" key="1">
    <citation type="journal article" date="2020" name="G3 (Bethesda)">
        <title>High-Quality Assemblies for Three Invasive Social Wasps from the &lt;i&gt;Vespula&lt;/i&gt; Genus.</title>
        <authorList>
            <person name="Harrop T.W.R."/>
            <person name="Guhlin J."/>
            <person name="McLaughlin G.M."/>
            <person name="Permina E."/>
            <person name="Stockwell P."/>
            <person name="Gilligan J."/>
            <person name="Le Lec M.F."/>
            <person name="Gruber M.A.M."/>
            <person name="Quinn O."/>
            <person name="Lovegrove M."/>
            <person name="Duncan E.J."/>
            <person name="Remnant E.J."/>
            <person name="Van Eeckhoven J."/>
            <person name="Graham B."/>
            <person name="Knapp R.A."/>
            <person name="Langford K.W."/>
            <person name="Kronenberg Z."/>
            <person name="Press M.O."/>
            <person name="Eacker S.M."/>
            <person name="Wilson-Rankin E.E."/>
            <person name="Purcell J."/>
            <person name="Lester P.J."/>
            <person name="Dearden P.K."/>
        </authorList>
    </citation>
    <scope>NUCLEOTIDE SEQUENCE</scope>
    <source>
        <strain evidence="2">Marl-1</strain>
    </source>
</reference>
<proteinExistence type="predicted"/>
<name>A0A834JCB4_VESVU</name>
<dbReference type="Proteomes" id="UP000614350">
    <property type="component" value="Unassembled WGS sequence"/>
</dbReference>
<organism evidence="2 3">
    <name type="scientific">Vespula vulgaris</name>
    <name type="common">Yellow jacket</name>
    <name type="synonym">Wasp</name>
    <dbReference type="NCBI Taxonomy" id="7454"/>
    <lineage>
        <taxon>Eukaryota</taxon>
        <taxon>Metazoa</taxon>
        <taxon>Ecdysozoa</taxon>
        <taxon>Arthropoda</taxon>
        <taxon>Hexapoda</taxon>
        <taxon>Insecta</taxon>
        <taxon>Pterygota</taxon>
        <taxon>Neoptera</taxon>
        <taxon>Endopterygota</taxon>
        <taxon>Hymenoptera</taxon>
        <taxon>Apocrita</taxon>
        <taxon>Aculeata</taxon>
        <taxon>Vespoidea</taxon>
        <taxon>Vespidae</taxon>
        <taxon>Vespinae</taxon>
        <taxon>Vespula</taxon>
    </lineage>
</organism>
<dbReference type="EMBL" id="JACSEA010000015">
    <property type="protein sequence ID" value="KAF7385016.1"/>
    <property type="molecule type" value="Genomic_DNA"/>
</dbReference>
<feature type="region of interest" description="Disordered" evidence="1">
    <location>
        <begin position="37"/>
        <end position="56"/>
    </location>
</feature>
<evidence type="ECO:0000313" key="3">
    <source>
        <dbReference type="Proteomes" id="UP000614350"/>
    </source>
</evidence>
<gene>
    <name evidence="2" type="ORF">HZH66_012102</name>
</gene>